<proteinExistence type="predicted"/>
<reference evidence="1" key="1">
    <citation type="submission" date="2020-07" db="EMBL/GenBank/DDBJ databases">
        <authorList>
            <person name="Nieuwenhuis M."/>
            <person name="Van De Peppel L.J.J."/>
        </authorList>
    </citation>
    <scope>NUCLEOTIDE SEQUENCE</scope>
    <source>
        <strain evidence="1">AP01</strain>
        <tissue evidence="1">Mycelium</tissue>
    </source>
</reference>
<protein>
    <submittedName>
        <fullName evidence="1">Uncharacterized protein</fullName>
    </submittedName>
</protein>
<sequence>MRLPSSTEEALASAERNSAWMRKRFPDMLLWVNESYSSGLAFWTYVTQFICFEPGTDLLASWPQLVDELLEDMYLPSMRSGGNWLTWPFKVVDLKEIVNVGEERRLRRIGSFV</sequence>
<name>A0A9P7GAY7_9AGAR</name>
<evidence type="ECO:0000313" key="1">
    <source>
        <dbReference type="EMBL" id="KAG5647169.1"/>
    </source>
</evidence>
<reference evidence="1" key="2">
    <citation type="submission" date="2021-10" db="EMBL/GenBank/DDBJ databases">
        <title>Phylogenomics reveals ancestral predisposition of the termite-cultivated fungus Termitomyces towards a domesticated lifestyle.</title>
        <authorList>
            <person name="Auxier B."/>
            <person name="Grum-Grzhimaylo A."/>
            <person name="Cardenas M.E."/>
            <person name="Lodge J.D."/>
            <person name="Laessoe T."/>
            <person name="Pedersen O."/>
            <person name="Smith M.E."/>
            <person name="Kuyper T.W."/>
            <person name="Franco-Molano E.A."/>
            <person name="Baroni T.J."/>
            <person name="Aanen D.K."/>
        </authorList>
    </citation>
    <scope>NUCLEOTIDE SEQUENCE</scope>
    <source>
        <strain evidence="1">AP01</strain>
        <tissue evidence="1">Mycelium</tissue>
    </source>
</reference>
<comment type="caution">
    <text evidence="1">The sequence shown here is derived from an EMBL/GenBank/DDBJ whole genome shotgun (WGS) entry which is preliminary data.</text>
</comment>
<evidence type="ECO:0000313" key="2">
    <source>
        <dbReference type="Proteomes" id="UP000775547"/>
    </source>
</evidence>
<dbReference type="AlphaFoldDB" id="A0A9P7GAY7"/>
<gene>
    <name evidence="1" type="ORF">DXG03_001124</name>
</gene>
<dbReference type="Proteomes" id="UP000775547">
    <property type="component" value="Unassembled WGS sequence"/>
</dbReference>
<organism evidence="1 2">
    <name type="scientific">Asterophora parasitica</name>
    <dbReference type="NCBI Taxonomy" id="117018"/>
    <lineage>
        <taxon>Eukaryota</taxon>
        <taxon>Fungi</taxon>
        <taxon>Dikarya</taxon>
        <taxon>Basidiomycota</taxon>
        <taxon>Agaricomycotina</taxon>
        <taxon>Agaricomycetes</taxon>
        <taxon>Agaricomycetidae</taxon>
        <taxon>Agaricales</taxon>
        <taxon>Tricholomatineae</taxon>
        <taxon>Lyophyllaceae</taxon>
        <taxon>Asterophora</taxon>
    </lineage>
</organism>
<accession>A0A9P7GAY7</accession>
<dbReference type="OrthoDB" id="2915840at2759"/>
<dbReference type="EMBL" id="JABCKV010000012">
    <property type="protein sequence ID" value="KAG5647169.1"/>
    <property type="molecule type" value="Genomic_DNA"/>
</dbReference>
<keyword evidence="2" id="KW-1185">Reference proteome</keyword>